<evidence type="ECO:0000313" key="2">
    <source>
        <dbReference type="EMBL" id="GLR68009.1"/>
    </source>
</evidence>
<dbReference type="RefSeq" id="WP_284258840.1">
    <property type="nucleotide sequence ID" value="NZ_BSOS01000073.1"/>
</dbReference>
<protein>
    <submittedName>
        <fullName evidence="2">Uncharacterized protein</fullName>
    </submittedName>
</protein>
<dbReference type="Proteomes" id="UP001156641">
    <property type="component" value="Unassembled WGS sequence"/>
</dbReference>
<dbReference type="EMBL" id="BSOS01000073">
    <property type="protein sequence ID" value="GLR68009.1"/>
    <property type="molecule type" value="Genomic_DNA"/>
</dbReference>
<feature type="region of interest" description="Disordered" evidence="1">
    <location>
        <begin position="44"/>
        <end position="122"/>
    </location>
</feature>
<feature type="compositionally biased region" description="Low complexity" evidence="1">
    <location>
        <begin position="86"/>
        <end position="97"/>
    </location>
</feature>
<accession>A0ABQ6AD37</accession>
<evidence type="ECO:0000313" key="3">
    <source>
        <dbReference type="Proteomes" id="UP001156641"/>
    </source>
</evidence>
<keyword evidence="3" id="KW-1185">Reference proteome</keyword>
<gene>
    <name evidence="2" type="ORF">GCM10010909_26900</name>
</gene>
<comment type="caution">
    <text evidence="2">The sequence shown here is derived from an EMBL/GenBank/DDBJ whole genome shotgun (WGS) entry which is preliminary data.</text>
</comment>
<feature type="compositionally biased region" description="Gly residues" evidence="1">
    <location>
        <begin position="61"/>
        <end position="85"/>
    </location>
</feature>
<name>A0ABQ6AD37_9PROT</name>
<organism evidence="2 3">
    <name type="scientific">Acidocella aquatica</name>
    <dbReference type="NCBI Taxonomy" id="1922313"/>
    <lineage>
        <taxon>Bacteria</taxon>
        <taxon>Pseudomonadati</taxon>
        <taxon>Pseudomonadota</taxon>
        <taxon>Alphaproteobacteria</taxon>
        <taxon>Acetobacterales</taxon>
        <taxon>Acidocellaceae</taxon>
        <taxon>Acidocella</taxon>
    </lineage>
</organism>
<reference evidence="3" key="1">
    <citation type="journal article" date="2019" name="Int. J. Syst. Evol. Microbiol.">
        <title>The Global Catalogue of Microorganisms (GCM) 10K type strain sequencing project: providing services to taxonomists for standard genome sequencing and annotation.</title>
        <authorList>
            <consortium name="The Broad Institute Genomics Platform"/>
            <consortium name="The Broad Institute Genome Sequencing Center for Infectious Disease"/>
            <person name="Wu L."/>
            <person name="Ma J."/>
        </authorList>
    </citation>
    <scope>NUCLEOTIDE SEQUENCE [LARGE SCALE GENOMIC DNA]</scope>
    <source>
        <strain evidence="3">NBRC 112502</strain>
    </source>
</reference>
<evidence type="ECO:0000256" key="1">
    <source>
        <dbReference type="SAM" id="MobiDB-lite"/>
    </source>
</evidence>
<proteinExistence type="predicted"/>
<sequence length="294" mass="29789">MKINPRTSRILRHILLGSAALSFAVVMPHLSRSLSGLTDNAYAQSTGSGSGGGSSSHAPGGTSGSAMGQGGSTGVNGHYGQGGSTGTETGTDGTSSDKQGPRFGGGDNSSRPAAGTTGGRPVWAKEGIPAVELGRLSVARAPEHVIDKALAETVSNWTTMGTTVMTLTADGQPDLTMTVAQLYSLPAAEFAYIVQTYYPSIVRIDSPLENLGLLKNLSMTGSTALTGVTVTPSTSNDLYAIFLGSASDKTIPISADTVTAVNTILGLPPLTPEATADIAAKAEEVRLAILSGHG</sequence>